<reference evidence="2" key="1">
    <citation type="journal article" date="2022" name="bioRxiv">
        <title>Sequencing and chromosome-scale assembly of the giantPleurodeles waltlgenome.</title>
        <authorList>
            <person name="Brown T."/>
            <person name="Elewa A."/>
            <person name="Iarovenko S."/>
            <person name="Subramanian E."/>
            <person name="Araus A.J."/>
            <person name="Petzold A."/>
            <person name="Susuki M."/>
            <person name="Suzuki K.-i.T."/>
            <person name="Hayashi T."/>
            <person name="Toyoda A."/>
            <person name="Oliveira C."/>
            <person name="Osipova E."/>
            <person name="Leigh N.D."/>
            <person name="Simon A."/>
            <person name="Yun M.H."/>
        </authorList>
    </citation>
    <scope>NUCLEOTIDE SEQUENCE</scope>
    <source>
        <strain evidence="2">20211129_DDA</strain>
        <tissue evidence="2">Liver</tissue>
    </source>
</reference>
<keyword evidence="3" id="KW-1185">Reference proteome</keyword>
<gene>
    <name evidence="2" type="ORF">NDU88_004594</name>
</gene>
<evidence type="ECO:0000256" key="1">
    <source>
        <dbReference type="SAM" id="MobiDB-lite"/>
    </source>
</evidence>
<comment type="caution">
    <text evidence="2">The sequence shown here is derived from an EMBL/GenBank/DDBJ whole genome shotgun (WGS) entry which is preliminary data.</text>
</comment>
<feature type="compositionally biased region" description="Basic and acidic residues" evidence="1">
    <location>
        <begin position="44"/>
        <end position="53"/>
    </location>
</feature>
<feature type="region of interest" description="Disordered" evidence="1">
    <location>
        <begin position="36"/>
        <end position="81"/>
    </location>
</feature>
<protein>
    <recommendedName>
        <fullName evidence="4">Secreted protein</fullName>
    </recommendedName>
</protein>
<evidence type="ECO:0000313" key="2">
    <source>
        <dbReference type="EMBL" id="KAJ1126186.1"/>
    </source>
</evidence>
<evidence type="ECO:0008006" key="4">
    <source>
        <dbReference type="Google" id="ProtNLM"/>
    </source>
</evidence>
<organism evidence="2 3">
    <name type="scientific">Pleurodeles waltl</name>
    <name type="common">Iberian ribbed newt</name>
    <dbReference type="NCBI Taxonomy" id="8319"/>
    <lineage>
        <taxon>Eukaryota</taxon>
        <taxon>Metazoa</taxon>
        <taxon>Chordata</taxon>
        <taxon>Craniata</taxon>
        <taxon>Vertebrata</taxon>
        <taxon>Euteleostomi</taxon>
        <taxon>Amphibia</taxon>
        <taxon>Batrachia</taxon>
        <taxon>Caudata</taxon>
        <taxon>Salamandroidea</taxon>
        <taxon>Salamandridae</taxon>
        <taxon>Pleurodelinae</taxon>
        <taxon>Pleurodeles</taxon>
    </lineage>
</organism>
<evidence type="ECO:0000313" key="3">
    <source>
        <dbReference type="Proteomes" id="UP001066276"/>
    </source>
</evidence>
<dbReference type="EMBL" id="JANPWB010000011">
    <property type="protein sequence ID" value="KAJ1126186.1"/>
    <property type="molecule type" value="Genomic_DNA"/>
</dbReference>
<sequence length="81" mass="9128">MRTAFVYVHRNALHHVTSVPCVVTTSRTTCARTGRLLKRKKKAERREDKETGGRKQSIRGRPQPLTPVPFVEGVTSDGRGR</sequence>
<name>A0AAV7PCY8_PLEWA</name>
<dbReference type="AlphaFoldDB" id="A0AAV7PCY8"/>
<dbReference type="Proteomes" id="UP001066276">
    <property type="component" value="Chromosome 7"/>
</dbReference>
<accession>A0AAV7PCY8</accession>
<proteinExistence type="predicted"/>